<comment type="caution">
    <text evidence="1">The sequence shown here is derived from an EMBL/GenBank/DDBJ whole genome shotgun (WGS) entry which is preliminary data.</text>
</comment>
<dbReference type="EMBL" id="BKCJ011373603">
    <property type="protein sequence ID" value="GFD27031.1"/>
    <property type="molecule type" value="Genomic_DNA"/>
</dbReference>
<reference evidence="1" key="1">
    <citation type="journal article" date="2019" name="Sci. Rep.">
        <title>Draft genome of Tanacetum cinerariifolium, the natural source of mosquito coil.</title>
        <authorList>
            <person name="Yamashiro T."/>
            <person name="Shiraishi A."/>
            <person name="Satake H."/>
            <person name="Nakayama K."/>
        </authorList>
    </citation>
    <scope>NUCLEOTIDE SEQUENCE</scope>
</reference>
<evidence type="ECO:0000313" key="1">
    <source>
        <dbReference type="EMBL" id="GFD27031.1"/>
    </source>
</evidence>
<name>A0A699UZF0_TANCI</name>
<accession>A0A699UZF0</accession>
<dbReference type="AlphaFoldDB" id="A0A699UZF0"/>
<protein>
    <submittedName>
        <fullName evidence="1">Uncharacterized protein</fullName>
    </submittedName>
</protein>
<proteinExistence type="predicted"/>
<organism evidence="1">
    <name type="scientific">Tanacetum cinerariifolium</name>
    <name type="common">Dalmatian daisy</name>
    <name type="synonym">Chrysanthemum cinerariifolium</name>
    <dbReference type="NCBI Taxonomy" id="118510"/>
    <lineage>
        <taxon>Eukaryota</taxon>
        <taxon>Viridiplantae</taxon>
        <taxon>Streptophyta</taxon>
        <taxon>Embryophyta</taxon>
        <taxon>Tracheophyta</taxon>
        <taxon>Spermatophyta</taxon>
        <taxon>Magnoliopsida</taxon>
        <taxon>eudicotyledons</taxon>
        <taxon>Gunneridae</taxon>
        <taxon>Pentapetalae</taxon>
        <taxon>asterids</taxon>
        <taxon>campanulids</taxon>
        <taxon>Asterales</taxon>
        <taxon>Asteraceae</taxon>
        <taxon>Asteroideae</taxon>
        <taxon>Anthemideae</taxon>
        <taxon>Anthemidinae</taxon>
        <taxon>Tanacetum</taxon>
    </lineage>
</organism>
<sequence length="71" mass="8069">MLEAVTIDFEVWPVGLCQFDGAVGKDMRNGKWTKQAAFQFARKNLESGVKKEDSVTNVENTVLNFRVMEPF</sequence>
<gene>
    <name evidence="1" type="ORF">Tci_899000</name>
</gene>